<keyword evidence="4" id="KW-1185">Reference proteome</keyword>
<dbReference type="InterPro" id="IPR040348">
    <property type="entry name" value="POLAR-like"/>
</dbReference>
<gene>
    <name evidence="3" type="ORF">FPE_LOCUS32724</name>
</gene>
<evidence type="ECO:0000313" key="3">
    <source>
        <dbReference type="EMBL" id="CAI9785294.1"/>
    </source>
</evidence>
<name>A0AAD2ABR0_9LAMI</name>
<evidence type="ECO:0000256" key="2">
    <source>
        <dbReference type="SAM" id="MobiDB-lite"/>
    </source>
</evidence>
<dbReference type="EMBL" id="OU503056">
    <property type="protein sequence ID" value="CAI9785294.1"/>
    <property type="molecule type" value="Genomic_DNA"/>
</dbReference>
<proteinExistence type="predicted"/>
<keyword evidence="1" id="KW-0175">Coiled coil</keyword>
<feature type="coiled-coil region" evidence="1">
    <location>
        <begin position="475"/>
        <end position="502"/>
    </location>
</feature>
<protein>
    <submittedName>
        <fullName evidence="3">Uncharacterized protein</fullName>
    </submittedName>
</protein>
<dbReference type="PANTHER" id="PTHR33476:SF7">
    <property type="entry name" value="EMB|CAB62613.1"/>
    <property type="match status" value="1"/>
</dbReference>
<feature type="region of interest" description="Disordered" evidence="2">
    <location>
        <begin position="259"/>
        <end position="284"/>
    </location>
</feature>
<feature type="compositionally biased region" description="Low complexity" evidence="2">
    <location>
        <begin position="269"/>
        <end position="281"/>
    </location>
</feature>
<accession>A0AAD2ABR0</accession>
<evidence type="ECO:0000256" key="1">
    <source>
        <dbReference type="SAM" id="Coils"/>
    </source>
</evidence>
<dbReference type="Proteomes" id="UP000834106">
    <property type="component" value="Chromosome 21"/>
</dbReference>
<reference evidence="3" key="1">
    <citation type="submission" date="2023-05" db="EMBL/GenBank/DDBJ databases">
        <authorList>
            <person name="Huff M."/>
        </authorList>
    </citation>
    <scope>NUCLEOTIDE SEQUENCE</scope>
</reference>
<evidence type="ECO:0000313" key="4">
    <source>
        <dbReference type="Proteomes" id="UP000834106"/>
    </source>
</evidence>
<organism evidence="3 4">
    <name type="scientific">Fraxinus pennsylvanica</name>
    <dbReference type="NCBI Taxonomy" id="56036"/>
    <lineage>
        <taxon>Eukaryota</taxon>
        <taxon>Viridiplantae</taxon>
        <taxon>Streptophyta</taxon>
        <taxon>Embryophyta</taxon>
        <taxon>Tracheophyta</taxon>
        <taxon>Spermatophyta</taxon>
        <taxon>Magnoliopsida</taxon>
        <taxon>eudicotyledons</taxon>
        <taxon>Gunneridae</taxon>
        <taxon>Pentapetalae</taxon>
        <taxon>asterids</taxon>
        <taxon>lamiids</taxon>
        <taxon>Lamiales</taxon>
        <taxon>Oleaceae</taxon>
        <taxon>Oleeae</taxon>
        <taxon>Fraxinus</taxon>
    </lineage>
</organism>
<dbReference type="AlphaFoldDB" id="A0AAD2ABR0"/>
<sequence>MDLWVVAAAAGAGYIAKNWQNFSAEKEGLTEPSSKISLSVQSESRNLLQQIRDKTCPLRRLARKRAQRDVISEENNDKDVNLLEMDRLNSGDSVAEIASSSSGNAFENIEGHEDHSGGVWLTKLSPVYIVGESYAENSGCDYAESCHFHRFSKNKLIRMCCPHSVRSLNPSEITCLDAQQCRIQDTLEENVCIPSAPMFRPLLVTDRRQIIRSLSSDLSVVEVEGGKEEAGREDGACLKENDALITSFSLKHFESAMIQREPEKRSDVSRPSGSSDRASSRTFHSHGPDQMLLFFVGMTIGIISATTASKNEVEKLNEQLKQTHNLVQDLHDELENRSHRIDDPSLLIREPVASCSEMEMNEMIQDDNLKANDKDTENSELRSKIEAELEAELERLEHNLKASNLERISIVADLDPDFEPYTEQGNLKLAMSGENHNYTSESGSDTTETTTDYLQPINYAVSPRELSLRLHELIESRLQARIKELEIALESSEKEAQTLGSQSIVSQRIFFHSDTESSSSPEVLHLYMNSTRDGHMGMNLSLGAYNEFS</sequence>
<dbReference type="PANTHER" id="PTHR33476">
    <property type="entry name" value="EMB|CAB62613.1"/>
    <property type="match status" value="1"/>
</dbReference>
<dbReference type="GO" id="GO:0008356">
    <property type="term" value="P:asymmetric cell division"/>
    <property type="evidence" value="ECO:0007669"/>
    <property type="project" value="InterPro"/>
</dbReference>